<dbReference type="CDD" id="cd16387">
    <property type="entry name" value="ParB_N_Srx"/>
    <property type="match status" value="1"/>
</dbReference>
<name>V4HKE1_PSEL2</name>
<proteinExistence type="predicted"/>
<dbReference type="EMBL" id="AUSV01000137">
    <property type="protein sequence ID" value="ESP90248.1"/>
    <property type="molecule type" value="Genomic_DNA"/>
</dbReference>
<gene>
    <name evidence="1" type="ORF">PL2TA16_02063</name>
</gene>
<dbReference type="Proteomes" id="UP000017820">
    <property type="component" value="Unassembled WGS sequence"/>
</dbReference>
<dbReference type="PATRIC" id="fig|1353533.3.peg.5485"/>
<evidence type="ECO:0000313" key="2">
    <source>
        <dbReference type="Proteomes" id="UP000017820"/>
    </source>
</evidence>
<sequence>MISLEQKVISFLGKNKEMSFKDEDFSYEAIFLCNVKPDPTNARYLPTVMISDEDAALFVNRKISKRTLAKMYDAEGLVLVGHNCFINCLPHGSPDWKKANETIHSIVDLANNLAMSEIIQVPTVYPIQDGQFQILTGHRRYFALLYTYGINSVSQFKVYQCEPILLKTKQFQENASREELPQYGKLVSFNAALLELQTLSDARLRLGLKKLTVRDTVSILGISMGSFDNYKVLTRYPCVLSAYENGIALPFMKAKKIVLTIEEQYKEKHDKSVLNVTDKHHINEEIDCVLNGKTQKVSPPRSAFKFKKINSANTIKTLFEANIFQLDIGIDWQELDWGKAADVNDALAQVIDYLESHNRDIP</sequence>
<dbReference type="GeneID" id="29919637"/>
<comment type="caution">
    <text evidence="1">The sequence shown here is derived from an EMBL/GenBank/DDBJ whole genome shotgun (WGS) entry which is preliminary data.</text>
</comment>
<organism evidence="1 2">
    <name type="scientific">Pseudoalteromonas luteoviolacea (strain 2ta16)</name>
    <dbReference type="NCBI Taxonomy" id="1353533"/>
    <lineage>
        <taxon>Bacteria</taxon>
        <taxon>Pseudomonadati</taxon>
        <taxon>Pseudomonadota</taxon>
        <taxon>Gammaproteobacteria</taxon>
        <taxon>Alteromonadales</taxon>
        <taxon>Pseudoalteromonadaceae</taxon>
        <taxon>Pseudoalteromonas</taxon>
    </lineage>
</organism>
<reference evidence="1 2" key="1">
    <citation type="submission" date="2013-07" db="EMBL/GenBank/DDBJ databases">
        <title>Draft genome sequence of Pseudoalteromonas luteoviolacea 2ta16.</title>
        <authorList>
            <person name="Allen E.E."/>
            <person name="Azam F."/>
            <person name="Podell S."/>
        </authorList>
    </citation>
    <scope>NUCLEOTIDE SEQUENCE [LARGE SCALE GENOMIC DNA]</scope>
    <source>
        <strain evidence="1 2">2ta16</strain>
    </source>
</reference>
<protein>
    <submittedName>
        <fullName evidence="1">Uncharacterized protein</fullName>
    </submittedName>
</protein>
<dbReference type="RefSeq" id="WP_023402298.1">
    <property type="nucleotide sequence ID" value="NZ_AUSV01000137.1"/>
</dbReference>
<dbReference type="AlphaFoldDB" id="V4HKE1"/>
<evidence type="ECO:0000313" key="1">
    <source>
        <dbReference type="EMBL" id="ESP90248.1"/>
    </source>
</evidence>
<accession>V4HKE1</accession>